<evidence type="ECO:0000313" key="10">
    <source>
        <dbReference type="Proteomes" id="UP001652503"/>
    </source>
</evidence>
<evidence type="ECO:0000256" key="3">
    <source>
        <dbReference type="ARBA" id="ARBA00022452"/>
    </source>
</evidence>
<organism evidence="9 10">
    <name type="scientific">Albidovulum sediminicola</name>
    <dbReference type="NCBI Taxonomy" id="2984331"/>
    <lineage>
        <taxon>Bacteria</taxon>
        <taxon>Pseudomonadati</taxon>
        <taxon>Pseudomonadota</taxon>
        <taxon>Alphaproteobacteria</taxon>
        <taxon>Rhodobacterales</taxon>
        <taxon>Paracoccaceae</taxon>
        <taxon>Albidovulum</taxon>
    </lineage>
</organism>
<evidence type="ECO:0000256" key="2">
    <source>
        <dbReference type="ARBA" id="ARBA00008163"/>
    </source>
</evidence>
<keyword evidence="7" id="KW-0998">Cell outer membrane</keyword>
<comment type="caution">
    <text evidence="9">The sequence shown here is derived from an EMBL/GenBank/DDBJ whole genome shotgun (WGS) entry which is preliminary data.</text>
</comment>
<comment type="subcellular location">
    <subcellularLocation>
        <location evidence="1">Cell outer membrane</location>
        <topology evidence="1">Multi-pass membrane protein</topology>
    </subcellularLocation>
</comment>
<evidence type="ECO:0000256" key="8">
    <source>
        <dbReference type="SAM" id="SignalP"/>
    </source>
</evidence>
<keyword evidence="5 8" id="KW-0732">Signal</keyword>
<dbReference type="EMBL" id="JAOWLA010000004">
    <property type="protein sequence ID" value="MCV2864305.1"/>
    <property type="molecule type" value="Genomic_DNA"/>
</dbReference>
<feature type="signal peptide" evidence="8">
    <location>
        <begin position="1"/>
        <end position="21"/>
    </location>
</feature>
<keyword evidence="10" id="KW-1185">Reference proteome</keyword>
<evidence type="ECO:0000256" key="1">
    <source>
        <dbReference type="ARBA" id="ARBA00004571"/>
    </source>
</evidence>
<dbReference type="InterPro" id="IPR005017">
    <property type="entry name" value="OMPP1/FadL/TodX"/>
</dbReference>
<evidence type="ECO:0000256" key="6">
    <source>
        <dbReference type="ARBA" id="ARBA00023136"/>
    </source>
</evidence>
<evidence type="ECO:0000256" key="5">
    <source>
        <dbReference type="ARBA" id="ARBA00022729"/>
    </source>
</evidence>
<dbReference type="RefSeq" id="WP_263720802.1">
    <property type="nucleotide sequence ID" value="NZ_JAOWLA010000004.1"/>
</dbReference>
<dbReference type="Gene3D" id="2.40.160.60">
    <property type="entry name" value="Outer membrane protein transport protein (OMPP1/FadL/TodX)"/>
    <property type="match status" value="1"/>
</dbReference>
<keyword evidence="6" id="KW-0472">Membrane</keyword>
<keyword evidence="3" id="KW-1134">Transmembrane beta strand</keyword>
<evidence type="ECO:0000256" key="7">
    <source>
        <dbReference type="ARBA" id="ARBA00023237"/>
    </source>
</evidence>
<dbReference type="PANTHER" id="PTHR35093:SF8">
    <property type="entry name" value="OUTER MEMBRANE PROTEIN NMB0088-RELATED"/>
    <property type="match status" value="1"/>
</dbReference>
<evidence type="ECO:0000313" key="9">
    <source>
        <dbReference type="EMBL" id="MCV2864305.1"/>
    </source>
</evidence>
<protein>
    <submittedName>
        <fullName evidence="9">Outer membrane protein transport protein</fullName>
    </submittedName>
</protein>
<proteinExistence type="inferred from homology"/>
<reference evidence="9 10" key="1">
    <citation type="submission" date="2022-10" db="EMBL/GenBank/DDBJ databases">
        <title>Defluviimonas sp. nov., isolated from ocean surface water.</title>
        <authorList>
            <person name="He W."/>
            <person name="Wang L."/>
            <person name="Zhang D.-F."/>
        </authorList>
    </citation>
    <scope>NUCLEOTIDE SEQUENCE [LARGE SCALE GENOMIC DNA]</scope>
    <source>
        <strain evidence="9 10">WL0075</strain>
    </source>
</reference>
<dbReference type="Pfam" id="PF03349">
    <property type="entry name" value="Toluene_X"/>
    <property type="match status" value="1"/>
</dbReference>
<gene>
    <name evidence="9" type="ORF">OE647_06065</name>
</gene>
<accession>A0ABT2YZQ5</accession>
<keyword evidence="4" id="KW-0812">Transmembrane</keyword>
<dbReference type="Proteomes" id="UP001652503">
    <property type="component" value="Unassembled WGS sequence"/>
</dbReference>
<evidence type="ECO:0000256" key="4">
    <source>
        <dbReference type="ARBA" id="ARBA00022692"/>
    </source>
</evidence>
<comment type="similarity">
    <text evidence="2">Belongs to the OmpP1/FadL family.</text>
</comment>
<sequence>MRARVICLLAGVSGIATSAVAGGVERAPFSSGILFQEGDYAEFSLGYGDPNVSGVLGIGSGDALSGYLTYSLALKKALSDKLDLAIILNEPIGADINYPSGTGYLLEGTTANLQAAAITGLLRYEVQDNISVYGGIRAEQAKGDVSISLGGTPVYLLSTNRQLAWGYIVGAAWEKPEIAARVALTYTSDITHELNSTENGVATGSFETTVPQALNLEFQTGIAEDTLLFGSVRWQEWSAFDISPAAYLTAFFNPQGLPLAYYQSDRITYSLGVGRKFNDTWSGAVTLGYEPSNGDVTGNLGPVDGFKSLGLAASYTRDTMTVTAGVSYFQIGDATTSIGANFADNDGIAAGIRVGVGF</sequence>
<dbReference type="SUPFAM" id="SSF56935">
    <property type="entry name" value="Porins"/>
    <property type="match status" value="1"/>
</dbReference>
<feature type="chain" id="PRO_5045288118" evidence="8">
    <location>
        <begin position="22"/>
        <end position="358"/>
    </location>
</feature>
<name>A0ABT2YZQ5_9RHOB</name>
<dbReference type="PANTHER" id="PTHR35093">
    <property type="entry name" value="OUTER MEMBRANE PROTEIN NMB0088-RELATED"/>
    <property type="match status" value="1"/>
</dbReference>